<keyword evidence="3 6" id="KW-1133">Transmembrane helix</keyword>
<feature type="transmembrane region" description="Helical" evidence="6">
    <location>
        <begin position="89"/>
        <end position="113"/>
    </location>
</feature>
<accession>E9DX88</accession>
<dbReference type="EMBL" id="GL698480">
    <property type="protein sequence ID" value="EFY91646.1"/>
    <property type="molecule type" value="Genomic_DNA"/>
</dbReference>
<dbReference type="InterPro" id="IPR049326">
    <property type="entry name" value="Rhodopsin_dom_fungi"/>
</dbReference>
<dbReference type="AlphaFoldDB" id="E9DX88"/>
<comment type="subcellular location">
    <subcellularLocation>
        <location evidence="1">Membrane</location>
        <topology evidence="1">Multi-pass membrane protein</topology>
    </subcellularLocation>
</comment>
<dbReference type="PANTHER" id="PTHR33048">
    <property type="entry name" value="PTH11-LIKE INTEGRAL MEMBRANE PROTEIN (AFU_ORTHOLOGUE AFUA_5G11245)"/>
    <property type="match status" value="1"/>
</dbReference>
<dbReference type="InterPro" id="IPR052337">
    <property type="entry name" value="SAT4-like"/>
</dbReference>
<evidence type="ECO:0000256" key="6">
    <source>
        <dbReference type="SAM" id="Phobius"/>
    </source>
</evidence>
<dbReference type="OMA" id="DWWILIG"/>
<dbReference type="Proteomes" id="UP000002499">
    <property type="component" value="Unassembled WGS sequence"/>
</dbReference>
<feature type="transmembrane region" description="Helical" evidence="6">
    <location>
        <begin position="205"/>
        <end position="223"/>
    </location>
</feature>
<evidence type="ECO:0000259" key="7">
    <source>
        <dbReference type="Pfam" id="PF20684"/>
    </source>
</evidence>
<evidence type="ECO:0000256" key="1">
    <source>
        <dbReference type="ARBA" id="ARBA00004141"/>
    </source>
</evidence>
<dbReference type="OrthoDB" id="5329176at2759"/>
<keyword evidence="2 6" id="KW-0812">Transmembrane</keyword>
<protein>
    <submittedName>
        <fullName evidence="8">Integral membrane protein</fullName>
    </submittedName>
</protein>
<evidence type="ECO:0000313" key="9">
    <source>
        <dbReference type="Proteomes" id="UP000002499"/>
    </source>
</evidence>
<feature type="transmembrane region" description="Helical" evidence="6">
    <location>
        <begin position="170"/>
        <end position="193"/>
    </location>
</feature>
<dbReference type="GO" id="GO:0016020">
    <property type="term" value="C:membrane"/>
    <property type="evidence" value="ECO:0007669"/>
    <property type="project" value="UniProtKB-SubCell"/>
</dbReference>
<dbReference type="InParanoid" id="E9DX88"/>
<gene>
    <name evidence="8" type="ORF">MAC_02236</name>
</gene>
<feature type="transmembrane region" description="Helical" evidence="6">
    <location>
        <begin position="6"/>
        <end position="27"/>
    </location>
</feature>
<evidence type="ECO:0000313" key="8">
    <source>
        <dbReference type="EMBL" id="EFY91646.1"/>
    </source>
</evidence>
<keyword evidence="9" id="KW-1185">Reference proteome</keyword>
<name>E9DX88_METAQ</name>
<feature type="transmembrane region" description="Helical" evidence="6">
    <location>
        <begin position="125"/>
        <end position="145"/>
    </location>
</feature>
<proteinExistence type="inferred from homology"/>
<evidence type="ECO:0000256" key="5">
    <source>
        <dbReference type="ARBA" id="ARBA00038359"/>
    </source>
</evidence>
<organism evidence="9">
    <name type="scientific">Metarhizium acridum (strain CQMa 102)</name>
    <dbReference type="NCBI Taxonomy" id="655827"/>
    <lineage>
        <taxon>Eukaryota</taxon>
        <taxon>Fungi</taxon>
        <taxon>Dikarya</taxon>
        <taxon>Ascomycota</taxon>
        <taxon>Pezizomycotina</taxon>
        <taxon>Sordariomycetes</taxon>
        <taxon>Hypocreomycetidae</taxon>
        <taxon>Hypocreales</taxon>
        <taxon>Clavicipitaceae</taxon>
        <taxon>Metarhizium</taxon>
    </lineage>
</organism>
<dbReference type="KEGG" id="maw:19246547"/>
<evidence type="ECO:0000256" key="4">
    <source>
        <dbReference type="ARBA" id="ARBA00023136"/>
    </source>
</evidence>
<keyword evidence="4 6" id="KW-0472">Membrane</keyword>
<feature type="transmembrane region" description="Helical" evidence="6">
    <location>
        <begin position="39"/>
        <end position="62"/>
    </location>
</feature>
<dbReference type="PANTHER" id="PTHR33048:SF47">
    <property type="entry name" value="INTEGRAL MEMBRANE PROTEIN-RELATED"/>
    <property type="match status" value="1"/>
</dbReference>
<dbReference type="HOGENOM" id="CLU_028200_0_4_1"/>
<dbReference type="eggNOG" id="ENOG502SKSI">
    <property type="taxonomic scope" value="Eukaryota"/>
</dbReference>
<sequence length="354" mass="39533">MDEIVNLSVGAVMAVLAIAAVVARFYVRHSRKAKLKWDDWLIVVSLIAMIATDILAICAITGNPTGPETATAVTDTHEYAPEDVLYTKLSWATTVIYFAITSTTKLSILLMYNRLFSVDERFRRIVMILSVLVVGFWVGCTVADLTNCIPMEYVWINSLSDPRYCFNFNIYWFASGVCEAFIDILILLLPIKVVLGLQLGMKQKVAVGSVFLLGAFVIVSGLLKTGFGYIPGSRQPSFSKTQLWTSVHCGTGIICACLPICWPLFGRLWKLHLPTWPGALQIREYWYRLRGEHSIEKPRKPSGASDGEFQLSNNFTSRGFTVSFGGINEEQVYHGEDYSTVSHNPHRKHFASAV</sequence>
<evidence type="ECO:0000256" key="2">
    <source>
        <dbReference type="ARBA" id="ARBA00022692"/>
    </source>
</evidence>
<feature type="domain" description="Rhodopsin" evidence="7">
    <location>
        <begin position="23"/>
        <end position="266"/>
    </location>
</feature>
<reference evidence="8 9" key="1">
    <citation type="journal article" date="2011" name="PLoS Genet.">
        <title>Genome sequencing and comparative transcriptomics of the model entomopathogenic fungi Metarhizium anisopliae and M. acridum.</title>
        <authorList>
            <person name="Gao Q."/>
            <person name="Jin K."/>
            <person name="Ying S.H."/>
            <person name="Zhang Y."/>
            <person name="Xiao G."/>
            <person name="Shang Y."/>
            <person name="Duan Z."/>
            <person name="Hu X."/>
            <person name="Xie X.Q."/>
            <person name="Zhou G."/>
            <person name="Peng G."/>
            <person name="Luo Z."/>
            <person name="Huang W."/>
            <person name="Wang B."/>
            <person name="Fang W."/>
            <person name="Wang S."/>
            <person name="Zhong Y."/>
            <person name="Ma L.J."/>
            <person name="St Leger R.J."/>
            <person name="Zhao G.P."/>
            <person name="Pei Y."/>
            <person name="Feng M.G."/>
            <person name="Xia Y."/>
            <person name="Wang C."/>
        </authorList>
    </citation>
    <scope>NUCLEOTIDE SEQUENCE [LARGE SCALE GENOMIC DNA]</scope>
    <source>
        <strain evidence="8 9">CQMa 102</strain>
    </source>
</reference>
<dbReference type="GeneID" id="19246547"/>
<dbReference type="Pfam" id="PF20684">
    <property type="entry name" value="Fung_rhodopsin"/>
    <property type="match status" value="1"/>
</dbReference>
<feature type="transmembrane region" description="Helical" evidence="6">
    <location>
        <begin position="243"/>
        <end position="265"/>
    </location>
</feature>
<evidence type="ECO:0000256" key="3">
    <source>
        <dbReference type="ARBA" id="ARBA00022989"/>
    </source>
</evidence>
<comment type="similarity">
    <text evidence="5">Belongs to the SAT4 family.</text>
</comment>